<organism evidence="2 3">
    <name type="scientific">Haemaphysalis longicornis</name>
    <name type="common">Bush tick</name>
    <dbReference type="NCBI Taxonomy" id="44386"/>
    <lineage>
        <taxon>Eukaryota</taxon>
        <taxon>Metazoa</taxon>
        <taxon>Ecdysozoa</taxon>
        <taxon>Arthropoda</taxon>
        <taxon>Chelicerata</taxon>
        <taxon>Arachnida</taxon>
        <taxon>Acari</taxon>
        <taxon>Parasitiformes</taxon>
        <taxon>Ixodida</taxon>
        <taxon>Ixodoidea</taxon>
        <taxon>Ixodidae</taxon>
        <taxon>Haemaphysalinae</taxon>
        <taxon>Haemaphysalis</taxon>
    </lineage>
</organism>
<feature type="region of interest" description="Disordered" evidence="1">
    <location>
        <begin position="1"/>
        <end position="90"/>
    </location>
</feature>
<feature type="region of interest" description="Disordered" evidence="1">
    <location>
        <begin position="112"/>
        <end position="211"/>
    </location>
</feature>
<dbReference type="EMBL" id="JABSTR010000011">
    <property type="protein sequence ID" value="KAH9381309.1"/>
    <property type="molecule type" value="Genomic_DNA"/>
</dbReference>
<evidence type="ECO:0000313" key="2">
    <source>
        <dbReference type="EMBL" id="KAH9381309.1"/>
    </source>
</evidence>
<evidence type="ECO:0000313" key="3">
    <source>
        <dbReference type="Proteomes" id="UP000821853"/>
    </source>
</evidence>
<dbReference type="AlphaFoldDB" id="A0A9J6H0Q3"/>
<feature type="compositionally biased region" description="Basic and acidic residues" evidence="1">
    <location>
        <begin position="154"/>
        <end position="167"/>
    </location>
</feature>
<proteinExistence type="predicted"/>
<keyword evidence="3" id="KW-1185">Reference proteome</keyword>
<accession>A0A9J6H0Q3</accession>
<feature type="compositionally biased region" description="Basic and acidic residues" evidence="1">
    <location>
        <begin position="27"/>
        <end position="48"/>
    </location>
</feature>
<sequence>MNGTHTLARGSGDHKETDEQANTTRQTNKEQHSDDEGENPTRSDREGRGMAPAPQRPQDRASSGRATAASEGTKRRRSPAPALEQRRRQASTAGRLFFCFPFPRAHWLAAAARSGGKGRRNLDDQVSARALSTRPTSLAGSRRDLTTTCAPRFSDGRRRVTAEETRSRAVAAAAEAAQRCPRYPNGSRPRQTTRRLPRANQCGSEKTDATN</sequence>
<name>A0A9J6H0Q3_HAELO</name>
<evidence type="ECO:0000256" key="1">
    <source>
        <dbReference type="SAM" id="MobiDB-lite"/>
    </source>
</evidence>
<dbReference type="Proteomes" id="UP000821853">
    <property type="component" value="Chromosome 9"/>
</dbReference>
<comment type="caution">
    <text evidence="2">The sequence shown here is derived from an EMBL/GenBank/DDBJ whole genome shotgun (WGS) entry which is preliminary data.</text>
</comment>
<dbReference type="VEuPathDB" id="VectorBase:HLOH_049920"/>
<feature type="compositionally biased region" description="Low complexity" evidence="1">
    <location>
        <begin position="168"/>
        <end position="179"/>
    </location>
</feature>
<protein>
    <submittedName>
        <fullName evidence="2">Uncharacterized protein</fullName>
    </submittedName>
</protein>
<reference evidence="2 3" key="1">
    <citation type="journal article" date="2020" name="Cell">
        <title>Large-Scale Comparative Analyses of Tick Genomes Elucidate Their Genetic Diversity and Vector Capacities.</title>
        <authorList>
            <consortium name="Tick Genome and Microbiome Consortium (TIGMIC)"/>
            <person name="Jia N."/>
            <person name="Wang J."/>
            <person name="Shi W."/>
            <person name="Du L."/>
            <person name="Sun Y."/>
            <person name="Zhan W."/>
            <person name="Jiang J.F."/>
            <person name="Wang Q."/>
            <person name="Zhang B."/>
            <person name="Ji P."/>
            <person name="Bell-Sakyi L."/>
            <person name="Cui X.M."/>
            <person name="Yuan T.T."/>
            <person name="Jiang B.G."/>
            <person name="Yang W.F."/>
            <person name="Lam T.T."/>
            <person name="Chang Q.C."/>
            <person name="Ding S.J."/>
            <person name="Wang X.J."/>
            <person name="Zhu J.G."/>
            <person name="Ruan X.D."/>
            <person name="Zhao L."/>
            <person name="Wei J.T."/>
            <person name="Ye R.Z."/>
            <person name="Que T.C."/>
            <person name="Du C.H."/>
            <person name="Zhou Y.H."/>
            <person name="Cheng J.X."/>
            <person name="Dai P.F."/>
            <person name="Guo W.B."/>
            <person name="Han X.H."/>
            <person name="Huang E.J."/>
            <person name="Li L.F."/>
            <person name="Wei W."/>
            <person name="Gao Y.C."/>
            <person name="Liu J.Z."/>
            <person name="Shao H.Z."/>
            <person name="Wang X."/>
            <person name="Wang C.C."/>
            <person name="Yang T.C."/>
            <person name="Huo Q.B."/>
            <person name="Li W."/>
            <person name="Chen H.Y."/>
            <person name="Chen S.E."/>
            <person name="Zhou L.G."/>
            <person name="Ni X.B."/>
            <person name="Tian J.H."/>
            <person name="Sheng Y."/>
            <person name="Liu T."/>
            <person name="Pan Y.S."/>
            <person name="Xia L.Y."/>
            <person name="Li J."/>
            <person name="Zhao F."/>
            <person name="Cao W.C."/>
        </authorList>
    </citation>
    <scope>NUCLEOTIDE SEQUENCE [LARGE SCALE GENOMIC DNA]</scope>
    <source>
        <strain evidence="2">HaeL-2018</strain>
    </source>
</reference>
<gene>
    <name evidence="2" type="ORF">HPB48_011737</name>
</gene>